<feature type="transmembrane region" description="Helical" evidence="5">
    <location>
        <begin position="101"/>
        <end position="119"/>
    </location>
</feature>
<evidence type="ECO:0000256" key="1">
    <source>
        <dbReference type="ARBA" id="ARBA00004141"/>
    </source>
</evidence>
<comment type="caution">
    <text evidence="7">The sequence shown here is derived from an EMBL/GenBank/DDBJ whole genome shotgun (WGS) entry which is preliminary data.</text>
</comment>
<feature type="transmembrane region" description="Helical" evidence="5">
    <location>
        <begin position="219"/>
        <end position="239"/>
    </location>
</feature>
<gene>
    <name evidence="7" type="ORF">HETSPECPRED_002219</name>
</gene>
<dbReference type="PROSITE" id="PS50850">
    <property type="entry name" value="MFS"/>
    <property type="match status" value="1"/>
</dbReference>
<dbReference type="Proteomes" id="UP000664521">
    <property type="component" value="Unassembled WGS sequence"/>
</dbReference>
<feature type="transmembrane region" description="Helical" evidence="5">
    <location>
        <begin position="131"/>
        <end position="150"/>
    </location>
</feature>
<dbReference type="GO" id="GO:0005886">
    <property type="term" value="C:plasma membrane"/>
    <property type="evidence" value="ECO:0007669"/>
    <property type="project" value="TreeGrafter"/>
</dbReference>
<name>A0A8H3J4A3_9LECA</name>
<dbReference type="InterPro" id="IPR011701">
    <property type="entry name" value="MFS"/>
</dbReference>
<comment type="subcellular location">
    <subcellularLocation>
        <location evidence="1">Membrane</location>
        <topology evidence="1">Multi-pass membrane protein</topology>
    </subcellularLocation>
</comment>
<proteinExistence type="predicted"/>
<feature type="transmembrane region" description="Helical" evidence="5">
    <location>
        <begin position="63"/>
        <end position="89"/>
    </location>
</feature>
<dbReference type="Gene3D" id="1.20.1250.20">
    <property type="entry name" value="MFS general substrate transporter like domains"/>
    <property type="match status" value="1"/>
</dbReference>
<dbReference type="Pfam" id="PF07690">
    <property type="entry name" value="MFS_1"/>
    <property type="match status" value="1"/>
</dbReference>
<dbReference type="InterPro" id="IPR036259">
    <property type="entry name" value="MFS_trans_sf"/>
</dbReference>
<keyword evidence="4 5" id="KW-0472">Membrane</keyword>
<dbReference type="SUPFAM" id="SSF103473">
    <property type="entry name" value="MFS general substrate transporter"/>
    <property type="match status" value="1"/>
</dbReference>
<evidence type="ECO:0000256" key="3">
    <source>
        <dbReference type="ARBA" id="ARBA00022989"/>
    </source>
</evidence>
<dbReference type="AlphaFoldDB" id="A0A8H3J4A3"/>
<reference evidence="7" key="1">
    <citation type="submission" date="2021-03" db="EMBL/GenBank/DDBJ databases">
        <authorList>
            <person name="Tagirdzhanova G."/>
        </authorList>
    </citation>
    <scope>NUCLEOTIDE SEQUENCE</scope>
</reference>
<feature type="transmembrane region" description="Helical" evidence="5">
    <location>
        <begin position="156"/>
        <end position="176"/>
    </location>
</feature>
<dbReference type="PANTHER" id="PTHR23501:SF198">
    <property type="entry name" value="AZOLE RESISTANCE PROTEIN 1-RELATED"/>
    <property type="match status" value="1"/>
</dbReference>
<keyword evidence="3 5" id="KW-1133">Transmembrane helix</keyword>
<dbReference type="PRINTS" id="PR01036">
    <property type="entry name" value="TCRTETB"/>
</dbReference>
<dbReference type="OrthoDB" id="10021397at2759"/>
<dbReference type="GO" id="GO:0022857">
    <property type="term" value="F:transmembrane transporter activity"/>
    <property type="evidence" value="ECO:0007669"/>
    <property type="project" value="InterPro"/>
</dbReference>
<sequence>MDQLSHQADPVRTDQSVPIAVTERSPHKSSYFDQNQQDQTNSLESTFKTTPHKEQYYAQGWRLFLILASLLLSLFCQALDDTIIATAIPRITDDFQRLDDVGWYGSAYLLTNAAFQLFYGKLYQILPLRWVFLAALLLFETGSLIAGVAPTSQALIVGRAIAGTGAAGITSGTLNIMAHVTPIDRRPLFVILIGAVYGIASVMGPIVGGAFAERVTWRWNFYLNLPIGGAAAVVLLLALNRLPPSAQGHRLPFRRAIGRLDSVGLAFVHSKHY</sequence>
<evidence type="ECO:0000313" key="8">
    <source>
        <dbReference type="Proteomes" id="UP000664521"/>
    </source>
</evidence>
<dbReference type="InterPro" id="IPR020846">
    <property type="entry name" value="MFS_dom"/>
</dbReference>
<evidence type="ECO:0000313" key="7">
    <source>
        <dbReference type="EMBL" id="CAF9940253.1"/>
    </source>
</evidence>
<accession>A0A8H3J4A3</accession>
<keyword evidence="2 5" id="KW-0812">Transmembrane</keyword>
<feature type="domain" description="Major facilitator superfamily (MFS) profile" evidence="6">
    <location>
        <begin position="66"/>
        <end position="273"/>
    </location>
</feature>
<evidence type="ECO:0000259" key="6">
    <source>
        <dbReference type="PROSITE" id="PS50850"/>
    </source>
</evidence>
<evidence type="ECO:0000256" key="5">
    <source>
        <dbReference type="SAM" id="Phobius"/>
    </source>
</evidence>
<organism evidence="7 8">
    <name type="scientific">Heterodermia speciosa</name>
    <dbReference type="NCBI Taxonomy" id="116794"/>
    <lineage>
        <taxon>Eukaryota</taxon>
        <taxon>Fungi</taxon>
        <taxon>Dikarya</taxon>
        <taxon>Ascomycota</taxon>
        <taxon>Pezizomycotina</taxon>
        <taxon>Lecanoromycetes</taxon>
        <taxon>OSLEUM clade</taxon>
        <taxon>Lecanoromycetidae</taxon>
        <taxon>Caliciales</taxon>
        <taxon>Physciaceae</taxon>
        <taxon>Heterodermia</taxon>
    </lineage>
</organism>
<evidence type="ECO:0000256" key="2">
    <source>
        <dbReference type="ARBA" id="ARBA00022692"/>
    </source>
</evidence>
<dbReference type="PANTHER" id="PTHR23501">
    <property type="entry name" value="MAJOR FACILITATOR SUPERFAMILY"/>
    <property type="match status" value="1"/>
</dbReference>
<keyword evidence="8" id="KW-1185">Reference proteome</keyword>
<evidence type="ECO:0000256" key="4">
    <source>
        <dbReference type="ARBA" id="ARBA00023136"/>
    </source>
</evidence>
<dbReference type="EMBL" id="CAJPDS010000148">
    <property type="protein sequence ID" value="CAF9940253.1"/>
    <property type="molecule type" value="Genomic_DNA"/>
</dbReference>
<feature type="transmembrane region" description="Helical" evidence="5">
    <location>
        <begin position="188"/>
        <end position="207"/>
    </location>
</feature>
<protein>
    <recommendedName>
        <fullName evidence="6">Major facilitator superfamily (MFS) profile domain-containing protein</fullName>
    </recommendedName>
</protein>